<protein>
    <submittedName>
        <fullName evidence="1">Uncharacterized protein</fullName>
    </submittedName>
</protein>
<keyword evidence="2" id="KW-1185">Reference proteome</keyword>
<evidence type="ECO:0000313" key="1">
    <source>
        <dbReference type="EMBL" id="KAJ7311850.1"/>
    </source>
</evidence>
<feature type="non-terminal residue" evidence="1">
    <location>
        <position position="1"/>
    </location>
</feature>
<reference evidence="1" key="1">
    <citation type="journal article" date="2023" name="DNA Res.">
        <title>Chromosome-level genome assembly of Phrynocephalus forsythii using third-generation DNA sequencing and Hi-C analysis.</title>
        <authorList>
            <person name="Qi Y."/>
            <person name="Zhao W."/>
            <person name="Zhao Y."/>
            <person name="Niu C."/>
            <person name="Cao S."/>
            <person name="Zhang Y."/>
        </authorList>
    </citation>
    <scope>NUCLEOTIDE SEQUENCE</scope>
    <source>
        <tissue evidence="1">Muscle</tissue>
    </source>
</reference>
<dbReference type="Proteomes" id="UP001142489">
    <property type="component" value="Unassembled WGS sequence"/>
</dbReference>
<sequence>QRIQTEMPVAGFIPSVTGSKSFHWHMSTSPTQFPSGSFPKTGRSYEAVDKGQRNTELLFTIVNEAIRFSLSTMQIKLWTKAESLF</sequence>
<comment type="caution">
    <text evidence="1">The sequence shown here is derived from an EMBL/GenBank/DDBJ whole genome shotgun (WGS) entry which is preliminary data.</text>
</comment>
<organism evidence="1 2">
    <name type="scientific">Phrynocephalus forsythii</name>
    <dbReference type="NCBI Taxonomy" id="171643"/>
    <lineage>
        <taxon>Eukaryota</taxon>
        <taxon>Metazoa</taxon>
        <taxon>Chordata</taxon>
        <taxon>Craniata</taxon>
        <taxon>Vertebrata</taxon>
        <taxon>Euteleostomi</taxon>
        <taxon>Lepidosauria</taxon>
        <taxon>Squamata</taxon>
        <taxon>Bifurcata</taxon>
        <taxon>Unidentata</taxon>
        <taxon>Episquamata</taxon>
        <taxon>Toxicofera</taxon>
        <taxon>Iguania</taxon>
        <taxon>Acrodonta</taxon>
        <taxon>Agamidae</taxon>
        <taxon>Agaminae</taxon>
        <taxon>Phrynocephalus</taxon>
    </lineage>
</organism>
<gene>
    <name evidence="1" type="ORF">JRQ81_006164</name>
</gene>
<evidence type="ECO:0000313" key="2">
    <source>
        <dbReference type="Proteomes" id="UP001142489"/>
    </source>
</evidence>
<name>A0A9Q1AU41_9SAUR</name>
<dbReference type="AlphaFoldDB" id="A0A9Q1AU41"/>
<dbReference type="EMBL" id="JAPFRF010000013">
    <property type="protein sequence ID" value="KAJ7311850.1"/>
    <property type="molecule type" value="Genomic_DNA"/>
</dbReference>
<accession>A0A9Q1AU41</accession>
<proteinExistence type="predicted"/>